<evidence type="ECO:0000313" key="12">
    <source>
        <dbReference type="Proteomes" id="UP000015104"/>
    </source>
</evidence>
<evidence type="ECO:0000256" key="2">
    <source>
        <dbReference type="ARBA" id="ARBA00022516"/>
    </source>
</evidence>
<feature type="transmembrane region" description="Helical" evidence="10">
    <location>
        <begin position="146"/>
        <end position="164"/>
    </location>
</feature>
<dbReference type="AlphaFoldDB" id="T1KZA3"/>
<proteinExistence type="inferred from homology"/>
<feature type="transmembrane region" description="Helical" evidence="10">
    <location>
        <begin position="64"/>
        <end position="81"/>
    </location>
</feature>
<keyword evidence="3 10" id="KW-0808">Transferase</keyword>
<keyword evidence="7 10" id="KW-0443">Lipid metabolism</keyword>
<evidence type="ECO:0000256" key="9">
    <source>
        <dbReference type="ARBA" id="ARBA00023160"/>
    </source>
</evidence>
<feature type="transmembrane region" description="Helical" evidence="10">
    <location>
        <begin position="204"/>
        <end position="224"/>
    </location>
</feature>
<keyword evidence="4 10" id="KW-0812">Transmembrane</keyword>
<keyword evidence="6 10" id="KW-1133">Transmembrane helix</keyword>
<evidence type="ECO:0000256" key="8">
    <source>
        <dbReference type="ARBA" id="ARBA00023136"/>
    </source>
</evidence>
<dbReference type="GO" id="GO:0005789">
    <property type="term" value="C:endoplasmic reticulum membrane"/>
    <property type="evidence" value="ECO:0007669"/>
    <property type="project" value="TreeGrafter"/>
</dbReference>
<dbReference type="EMBL" id="CAEY01000737">
    <property type="status" value="NOT_ANNOTATED_CDS"/>
    <property type="molecule type" value="Genomic_DNA"/>
</dbReference>
<evidence type="ECO:0000256" key="1">
    <source>
        <dbReference type="ARBA" id="ARBA00004141"/>
    </source>
</evidence>
<comment type="similarity">
    <text evidence="10">Belongs to the ELO family.</text>
</comment>
<evidence type="ECO:0000256" key="6">
    <source>
        <dbReference type="ARBA" id="ARBA00022989"/>
    </source>
</evidence>
<keyword evidence="8 10" id="KW-0472">Membrane</keyword>
<comment type="subcellular location">
    <subcellularLocation>
        <location evidence="1">Membrane</location>
        <topology evidence="1">Multi-pass membrane protein</topology>
    </subcellularLocation>
</comment>
<dbReference type="EC" id="2.3.1.199" evidence="10"/>
<reference evidence="11" key="2">
    <citation type="submission" date="2015-06" db="UniProtKB">
        <authorList>
            <consortium name="EnsemblMetazoa"/>
        </authorList>
    </citation>
    <scope>IDENTIFICATION</scope>
</reference>
<evidence type="ECO:0000313" key="11">
    <source>
        <dbReference type="EnsemblMetazoa" id="tetur28g00900.1"/>
    </source>
</evidence>
<evidence type="ECO:0000256" key="7">
    <source>
        <dbReference type="ARBA" id="ARBA00023098"/>
    </source>
</evidence>
<gene>
    <name evidence="11" type="primary">107368791</name>
</gene>
<dbReference type="eggNOG" id="KOG3071">
    <property type="taxonomic scope" value="Eukaryota"/>
</dbReference>
<comment type="catalytic activity">
    <reaction evidence="10">
        <text>a very-long-chain acyl-CoA + malonyl-CoA + H(+) = a very-long-chain 3-oxoacyl-CoA + CO2 + CoA</text>
        <dbReference type="Rhea" id="RHEA:32727"/>
        <dbReference type="ChEBI" id="CHEBI:15378"/>
        <dbReference type="ChEBI" id="CHEBI:16526"/>
        <dbReference type="ChEBI" id="CHEBI:57287"/>
        <dbReference type="ChEBI" id="CHEBI:57384"/>
        <dbReference type="ChEBI" id="CHEBI:90725"/>
        <dbReference type="ChEBI" id="CHEBI:90736"/>
        <dbReference type="EC" id="2.3.1.199"/>
    </reaction>
</comment>
<dbReference type="GO" id="GO:0030148">
    <property type="term" value="P:sphingolipid biosynthetic process"/>
    <property type="evidence" value="ECO:0007669"/>
    <property type="project" value="TreeGrafter"/>
</dbReference>
<feature type="transmembrane region" description="Helical" evidence="10">
    <location>
        <begin position="230"/>
        <end position="249"/>
    </location>
</feature>
<dbReference type="InterPro" id="IPR002076">
    <property type="entry name" value="ELO_fam"/>
</dbReference>
<evidence type="ECO:0000256" key="4">
    <source>
        <dbReference type="ARBA" id="ARBA00022692"/>
    </source>
</evidence>
<keyword evidence="2 10" id="KW-0444">Lipid biosynthesis</keyword>
<feature type="transmembrane region" description="Helical" evidence="10">
    <location>
        <begin position="32"/>
        <end position="52"/>
    </location>
</feature>
<keyword evidence="5 10" id="KW-0276">Fatty acid metabolism</keyword>
<keyword evidence="12" id="KW-1185">Reference proteome</keyword>
<dbReference type="Proteomes" id="UP000015104">
    <property type="component" value="Unassembled WGS sequence"/>
</dbReference>
<evidence type="ECO:0000256" key="3">
    <source>
        <dbReference type="ARBA" id="ARBA00022679"/>
    </source>
</evidence>
<evidence type="ECO:0000256" key="10">
    <source>
        <dbReference type="RuleBase" id="RU361115"/>
    </source>
</evidence>
<evidence type="ECO:0000256" key="5">
    <source>
        <dbReference type="ARBA" id="ARBA00022832"/>
    </source>
</evidence>
<reference evidence="12" key="1">
    <citation type="submission" date="2011-08" db="EMBL/GenBank/DDBJ databases">
        <authorList>
            <person name="Rombauts S."/>
        </authorList>
    </citation>
    <scope>NUCLEOTIDE SEQUENCE</scope>
    <source>
        <strain evidence="12">London</strain>
    </source>
</reference>
<accession>T1KZA3</accession>
<dbReference type="GO" id="GO:0034626">
    <property type="term" value="P:fatty acid elongation, polyunsaturated fatty acid"/>
    <property type="evidence" value="ECO:0007669"/>
    <property type="project" value="TreeGrafter"/>
</dbReference>
<dbReference type="HOGENOM" id="CLU_048483_0_0_1"/>
<dbReference type="GO" id="GO:0042761">
    <property type="term" value="P:very long-chain fatty acid biosynthetic process"/>
    <property type="evidence" value="ECO:0007669"/>
    <property type="project" value="TreeGrafter"/>
</dbReference>
<dbReference type="GO" id="GO:0009922">
    <property type="term" value="F:fatty acid elongase activity"/>
    <property type="evidence" value="ECO:0007669"/>
    <property type="project" value="UniProtKB-EC"/>
</dbReference>
<dbReference type="GO" id="GO:0019367">
    <property type="term" value="P:fatty acid elongation, saturated fatty acid"/>
    <property type="evidence" value="ECO:0007669"/>
    <property type="project" value="TreeGrafter"/>
</dbReference>
<feature type="transmembrane region" description="Helical" evidence="10">
    <location>
        <begin position="116"/>
        <end position="134"/>
    </location>
</feature>
<dbReference type="PANTHER" id="PTHR11157:SF167">
    <property type="entry name" value="ELONGATION OF VERY LONG CHAIN FATTY ACIDS PROTEIN"/>
    <property type="match status" value="1"/>
</dbReference>
<name>T1KZA3_TETUR</name>
<dbReference type="PANTHER" id="PTHR11157">
    <property type="entry name" value="FATTY ACID ACYL TRANSFERASE-RELATED"/>
    <property type="match status" value="1"/>
</dbReference>
<dbReference type="KEGG" id="tut:107368791"/>
<sequence>MDLISKGIVKYYQLMLQGDPRVKGLPLMDSPLPTMAICLSYVYFFTVLGPRLMENRKPFEVQKLMIIYNFAMVICSIIFVYNDLKYHWLTPQASFKCDPVDYTNSPNGLRTMYNSYFYFILKFVEFVDTLFFLLRKKFDHITKLHLIHHGIMPFSVWWGMKFVPGGHATFFGFANSIVHIVMYIYYGLSSLGPSMRPYLWWKKYLTAFQLVQFIAIMGHSFQLFFRDCNFPKLFGLWIGSHGILFWFLFTDFYKKTYKKPIANGAIKSSTKSKEVNLNSSLDGNPEKKALKNGLRNSVTKLKKSS</sequence>
<dbReference type="OMA" id="HGYRDLM"/>
<dbReference type="EnsemblMetazoa" id="tetur28g00900.1">
    <property type="protein sequence ID" value="tetur28g00900.1"/>
    <property type="gene ID" value="tetur28g00900"/>
</dbReference>
<organism evidence="11 12">
    <name type="scientific">Tetranychus urticae</name>
    <name type="common">Two-spotted spider mite</name>
    <dbReference type="NCBI Taxonomy" id="32264"/>
    <lineage>
        <taxon>Eukaryota</taxon>
        <taxon>Metazoa</taxon>
        <taxon>Ecdysozoa</taxon>
        <taxon>Arthropoda</taxon>
        <taxon>Chelicerata</taxon>
        <taxon>Arachnida</taxon>
        <taxon>Acari</taxon>
        <taxon>Acariformes</taxon>
        <taxon>Trombidiformes</taxon>
        <taxon>Prostigmata</taxon>
        <taxon>Eleutherengona</taxon>
        <taxon>Raphignathae</taxon>
        <taxon>Tetranychoidea</taxon>
        <taxon>Tetranychidae</taxon>
        <taxon>Tetranychus</taxon>
    </lineage>
</organism>
<feature type="transmembrane region" description="Helical" evidence="10">
    <location>
        <begin position="170"/>
        <end position="192"/>
    </location>
</feature>
<protein>
    <recommendedName>
        <fullName evidence="10">Elongation of very long chain fatty acids protein</fullName>
        <ecNumber evidence="10">2.3.1.199</ecNumber>
    </recommendedName>
    <alternativeName>
        <fullName evidence="10">Very-long-chain 3-oxoacyl-CoA synthase</fullName>
    </alternativeName>
</protein>
<dbReference type="OrthoDB" id="434092at2759"/>
<keyword evidence="9 10" id="KW-0275">Fatty acid biosynthesis</keyword>
<dbReference type="Pfam" id="PF01151">
    <property type="entry name" value="ELO"/>
    <property type="match status" value="1"/>
</dbReference>
<dbReference type="GO" id="GO:0034625">
    <property type="term" value="P:fatty acid elongation, monounsaturated fatty acid"/>
    <property type="evidence" value="ECO:0007669"/>
    <property type="project" value="TreeGrafter"/>
</dbReference>